<name>A0A0F9QG33_9ZZZZ</name>
<accession>A0A0F9QG33</accession>
<gene>
    <name evidence="1" type="ORF">LCGC14_1019360</name>
</gene>
<comment type="caution">
    <text evidence="1">The sequence shown here is derived from an EMBL/GenBank/DDBJ whole genome shotgun (WGS) entry which is preliminary data.</text>
</comment>
<protein>
    <submittedName>
        <fullName evidence="1">Uncharacterized protein</fullName>
    </submittedName>
</protein>
<evidence type="ECO:0000313" key="1">
    <source>
        <dbReference type="EMBL" id="KKN12156.1"/>
    </source>
</evidence>
<dbReference type="EMBL" id="LAZR01004061">
    <property type="protein sequence ID" value="KKN12156.1"/>
    <property type="molecule type" value="Genomic_DNA"/>
</dbReference>
<reference evidence="1" key="1">
    <citation type="journal article" date="2015" name="Nature">
        <title>Complex archaea that bridge the gap between prokaryotes and eukaryotes.</title>
        <authorList>
            <person name="Spang A."/>
            <person name="Saw J.H."/>
            <person name="Jorgensen S.L."/>
            <person name="Zaremba-Niedzwiedzka K."/>
            <person name="Martijn J."/>
            <person name="Lind A.E."/>
            <person name="van Eijk R."/>
            <person name="Schleper C."/>
            <person name="Guy L."/>
            <person name="Ettema T.J."/>
        </authorList>
    </citation>
    <scope>NUCLEOTIDE SEQUENCE</scope>
</reference>
<dbReference type="AlphaFoldDB" id="A0A0F9QG33"/>
<sequence length="228" mass="24722">MAIYRAGPLAGTISGPVGGVTFVNRSAAPSIRSRARTINRASAALYAARNRYLAVQRAWHLLPTPTRDQWQAAGITMLRPDRLGVRRTMSGYKLFLWVNLLYLTAGHAILTAPPELTTLEPLPAPPFSSLAFTGGGVISIVSDPFDPGGNSYRMVYGARSHDTHLPGHWPFWRFVHASQPIVGSQIITPQWHAALGVPFPGEYCAARVVNLVSGFLPSPTQELIDTAV</sequence>
<proteinExistence type="predicted"/>
<organism evidence="1">
    <name type="scientific">marine sediment metagenome</name>
    <dbReference type="NCBI Taxonomy" id="412755"/>
    <lineage>
        <taxon>unclassified sequences</taxon>
        <taxon>metagenomes</taxon>
        <taxon>ecological metagenomes</taxon>
    </lineage>
</organism>